<dbReference type="RefSeq" id="WP_379024675.1">
    <property type="nucleotide sequence ID" value="NZ_JBHRTA010000038.1"/>
</dbReference>
<dbReference type="EMBL" id="JBHRTA010000038">
    <property type="protein sequence ID" value="MFC3199248.1"/>
    <property type="molecule type" value="Genomic_DNA"/>
</dbReference>
<sequence length="316" mass="36097">MQVTNSVTATPGRSFIFFLCSCLLGCAGPAGEQASDPKRPSFDPIVGIDFYEVRRSFDNGLAYDSIGFVQEPEWHVKFTREDAIQIYVPGSDSSFNFQITHDHDSFFHFARESWKVIELHPDSITLQRLSLDGLKVNKIRSNVYMKFYSGNFLDRLSIPLGELRKPRRQDTLFVQEMVQRANRNSDNVDSSFSSKNYPKLVTKSPALAIKRRSYDSLEVINQSSAYAYLYPEYDIVIQGAYKDFYHTFSVLVGPDGQLRLGKFFVMPEFEESRRRVLSGIVSVYLQNMLEITPATTLGMPHNSVVYLRVRGKTNKT</sequence>
<accession>A0ABV7JMC7</accession>
<comment type="caution">
    <text evidence="1">The sequence shown here is derived from an EMBL/GenBank/DDBJ whole genome shotgun (WGS) entry which is preliminary data.</text>
</comment>
<name>A0ABV7JMC7_9SPHI</name>
<dbReference type="Proteomes" id="UP001595526">
    <property type="component" value="Unassembled WGS sequence"/>
</dbReference>
<gene>
    <name evidence="1" type="ORF">ACFOET_16610</name>
</gene>
<organism evidence="1 2">
    <name type="scientific">Parapedobacter deserti</name>
    <dbReference type="NCBI Taxonomy" id="1912957"/>
    <lineage>
        <taxon>Bacteria</taxon>
        <taxon>Pseudomonadati</taxon>
        <taxon>Bacteroidota</taxon>
        <taxon>Sphingobacteriia</taxon>
        <taxon>Sphingobacteriales</taxon>
        <taxon>Sphingobacteriaceae</taxon>
        <taxon>Parapedobacter</taxon>
    </lineage>
</organism>
<evidence type="ECO:0000313" key="2">
    <source>
        <dbReference type="Proteomes" id="UP001595526"/>
    </source>
</evidence>
<evidence type="ECO:0000313" key="1">
    <source>
        <dbReference type="EMBL" id="MFC3199248.1"/>
    </source>
</evidence>
<proteinExistence type="predicted"/>
<protein>
    <submittedName>
        <fullName evidence="1">Uncharacterized protein</fullName>
    </submittedName>
</protein>
<keyword evidence="2" id="KW-1185">Reference proteome</keyword>
<reference evidence="2" key="1">
    <citation type="journal article" date="2019" name="Int. J. Syst. Evol. Microbiol.">
        <title>The Global Catalogue of Microorganisms (GCM) 10K type strain sequencing project: providing services to taxonomists for standard genome sequencing and annotation.</title>
        <authorList>
            <consortium name="The Broad Institute Genomics Platform"/>
            <consortium name="The Broad Institute Genome Sequencing Center for Infectious Disease"/>
            <person name="Wu L."/>
            <person name="Ma J."/>
        </authorList>
    </citation>
    <scope>NUCLEOTIDE SEQUENCE [LARGE SCALE GENOMIC DNA]</scope>
    <source>
        <strain evidence="2">KCTC 52416</strain>
    </source>
</reference>